<feature type="transmembrane region" description="Helical" evidence="1">
    <location>
        <begin position="173"/>
        <end position="194"/>
    </location>
</feature>
<evidence type="ECO:0000256" key="1">
    <source>
        <dbReference type="SAM" id="Phobius"/>
    </source>
</evidence>
<sequence>MNTFSNSTLPNPFTPLALLPPELVNSLQLVIFLQMTVFGVFLLDIFTNIGSDYEIVVRHKVKLPTLVYFISRLSTMAWVITATIIMGGADINCVQAGTVMKITMFLVKVTTSLISSLRVRAIYNEKKPVQRFFLTMWIFNVVGDALSFLVITMGQSPSIPIKICAFIAVRRKLIAIAFFMRLLHDSLVFFAISYRL</sequence>
<proteinExistence type="predicted"/>
<protein>
    <submittedName>
        <fullName evidence="2">Uncharacterized protein</fullName>
    </submittedName>
</protein>
<gene>
    <name evidence="2" type="ORF">K435DRAFT_705004</name>
</gene>
<keyword evidence="3" id="KW-1185">Reference proteome</keyword>
<organism evidence="2 3">
    <name type="scientific">Dendrothele bispora (strain CBS 962.96)</name>
    <dbReference type="NCBI Taxonomy" id="1314807"/>
    <lineage>
        <taxon>Eukaryota</taxon>
        <taxon>Fungi</taxon>
        <taxon>Dikarya</taxon>
        <taxon>Basidiomycota</taxon>
        <taxon>Agaricomycotina</taxon>
        <taxon>Agaricomycetes</taxon>
        <taxon>Agaricomycetidae</taxon>
        <taxon>Agaricales</taxon>
        <taxon>Agaricales incertae sedis</taxon>
        <taxon>Dendrothele</taxon>
    </lineage>
</organism>
<feature type="transmembrane region" description="Helical" evidence="1">
    <location>
        <begin position="131"/>
        <end position="153"/>
    </location>
</feature>
<evidence type="ECO:0000313" key="2">
    <source>
        <dbReference type="EMBL" id="THU76344.1"/>
    </source>
</evidence>
<evidence type="ECO:0000313" key="3">
    <source>
        <dbReference type="Proteomes" id="UP000297245"/>
    </source>
</evidence>
<feature type="transmembrane region" description="Helical" evidence="1">
    <location>
        <begin position="99"/>
        <end position="119"/>
    </location>
</feature>
<keyword evidence="1" id="KW-0812">Transmembrane</keyword>
<feature type="transmembrane region" description="Helical" evidence="1">
    <location>
        <begin position="66"/>
        <end position="87"/>
    </location>
</feature>
<keyword evidence="1" id="KW-0472">Membrane</keyword>
<dbReference type="EMBL" id="ML180971">
    <property type="protein sequence ID" value="THU76344.1"/>
    <property type="molecule type" value="Genomic_DNA"/>
</dbReference>
<dbReference type="Proteomes" id="UP000297245">
    <property type="component" value="Unassembled WGS sequence"/>
</dbReference>
<keyword evidence="1" id="KW-1133">Transmembrane helix</keyword>
<dbReference type="OrthoDB" id="3038990at2759"/>
<dbReference type="AlphaFoldDB" id="A0A4S8KLA6"/>
<reference evidence="2 3" key="1">
    <citation type="journal article" date="2019" name="Nat. Ecol. Evol.">
        <title>Megaphylogeny resolves global patterns of mushroom evolution.</title>
        <authorList>
            <person name="Varga T."/>
            <person name="Krizsan K."/>
            <person name="Foldi C."/>
            <person name="Dima B."/>
            <person name="Sanchez-Garcia M."/>
            <person name="Sanchez-Ramirez S."/>
            <person name="Szollosi G.J."/>
            <person name="Szarkandi J.G."/>
            <person name="Papp V."/>
            <person name="Albert L."/>
            <person name="Andreopoulos W."/>
            <person name="Angelini C."/>
            <person name="Antonin V."/>
            <person name="Barry K.W."/>
            <person name="Bougher N.L."/>
            <person name="Buchanan P."/>
            <person name="Buyck B."/>
            <person name="Bense V."/>
            <person name="Catcheside P."/>
            <person name="Chovatia M."/>
            <person name="Cooper J."/>
            <person name="Damon W."/>
            <person name="Desjardin D."/>
            <person name="Finy P."/>
            <person name="Geml J."/>
            <person name="Haridas S."/>
            <person name="Hughes K."/>
            <person name="Justo A."/>
            <person name="Karasinski D."/>
            <person name="Kautmanova I."/>
            <person name="Kiss B."/>
            <person name="Kocsube S."/>
            <person name="Kotiranta H."/>
            <person name="LaButti K.M."/>
            <person name="Lechner B.E."/>
            <person name="Liimatainen K."/>
            <person name="Lipzen A."/>
            <person name="Lukacs Z."/>
            <person name="Mihaltcheva S."/>
            <person name="Morgado L.N."/>
            <person name="Niskanen T."/>
            <person name="Noordeloos M.E."/>
            <person name="Ohm R.A."/>
            <person name="Ortiz-Santana B."/>
            <person name="Ovrebo C."/>
            <person name="Racz N."/>
            <person name="Riley R."/>
            <person name="Savchenko A."/>
            <person name="Shiryaev A."/>
            <person name="Soop K."/>
            <person name="Spirin V."/>
            <person name="Szebenyi C."/>
            <person name="Tomsovsky M."/>
            <person name="Tulloss R.E."/>
            <person name="Uehling J."/>
            <person name="Grigoriev I.V."/>
            <person name="Vagvolgyi C."/>
            <person name="Papp T."/>
            <person name="Martin F.M."/>
            <person name="Miettinen O."/>
            <person name="Hibbett D.S."/>
            <person name="Nagy L.G."/>
        </authorList>
    </citation>
    <scope>NUCLEOTIDE SEQUENCE [LARGE SCALE GENOMIC DNA]</scope>
    <source>
        <strain evidence="2 3">CBS 962.96</strain>
    </source>
</reference>
<feature type="non-terminal residue" evidence="2">
    <location>
        <position position="196"/>
    </location>
</feature>
<name>A0A4S8KLA6_DENBC</name>
<accession>A0A4S8KLA6</accession>
<feature type="transmembrane region" description="Helical" evidence="1">
    <location>
        <begin position="26"/>
        <end position="46"/>
    </location>
</feature>